<proteinExistence type="predicted"/>
<name>F0V350_MYCS3</name>
<dbReference type="KEGG" id="msk:MSUIS_01790"/>
<gene>
    <name evidence="1" type="ORF">MSUIS_01790</name>
</gene>
<sequence>MLLRKGLYALIPALGAIAPLSALLSQNSNLVNYLTTSFSSSGGAHMIL</sequence>
<dbReference type="AlphaFoldDB" id="F0V350"/>
<accession>F0V350</accession>
<dbReference type="EMBL" id="FQ790233">
    <property type="protein sequence ID" value="CBZ40272.1"/>
    <property type="molecule type" value="Genomic_DNA"/>
</dbReference>
<dbReference type="Proteomes" id="UP000008645">
    <property type="component" value="Chromosome"/>
</dbReference>
<organism evidence="1 2">
    <name type="scientific">Mycoplasma suis (strain KI_3806)</name>
    <dbReference type="NCBI Taxonomy" id="708248"/>
    <lineage>
        <taxon>Bacteria</taxon>
        <taxon>Bacillati</taxon>
        <taxon>Mycoplasmatota</taxon>
        <taxon>Mollicutes</taxon>
        <taxon>Mycoplasmataceae</taxon>
        <taxon>Mycoplasma</taxon>
    </lineage>
</organism>
<dbReference type="HOGENOM" id="CLU_3186099_0_0_14"/>
<evidence type="ECO:0000313" key="2">
    <source>
        <dbReference type="Proteomes" id="UP000008645"/>
    </source>
</evidence>
<protein>
    <submittedName>
        <fullName evidence="1">Uncharacterized protein</fullName>
    </submittedName>
</protein>
<evidence type="ECO:0000313" key="1">
    <source>
        <dbReference type="EMBL" id="CBZ40272.1"/>
    </source>
</evidence>
<reference evidence="1 2" key="1">
    <citation type="journal article" date="2011" name="J. Bacteriol.">
        <title>Complete genome sequence of the hemotrophic Mycoplasma suis strain KI3806.</title>
        <authorList>
            <person name="Oehlerking J."/>
            <person name="Kube M."/>
            <person name="Felder K.M."/>
            <person name="Matter D."/>
            <person name="Wittenbrink M.M."/>
            <person name="Schwarzenbach S."/>
            <person name="Kramer M.M."/>
            <person name="Hoelzle K."/>
            <person name="Hoelzle L.E."/>
        </authorList>
    </citation>
    <scope>NUCLEOTIDE SEQUENCE [LARGE SCALE GENOMIC DNA]</scope>
    <source>
        <strain evidence="2">KI_3806</strain>
    </source>
</reference>